<comment type="caution">
    <text evidence="1">The sequence shown here is derived from an EMBL/GenBank/DDBJ whole genome shotgun (WGS) entry which is preliminary data.</text>
</comment>
<dbReference type="RefSeq" id="WP_098557329.1">
    <property type="nucleotide sequence ID" value="NZ_NUXH01000186.1"/>
</dbReference>
<gene>
    <name evidence="1" type="ORF">COJ30_29620</name>
</gene>
<name>A0A2B0WFJ8_BACAN</name>
<protein>
    <submittedName>
        <fullName evidence="1">Uncharacterized protein</fullName>
    </submittedName>
</protein>
<organism evidence="1 2">
    <name type="scientific">Bacillus anthracis</name>
    <name type="common">anthrax bacterium</name>
    <dbReference type="NCBI Taxonomy" id="1392"/>
    <lineage>
        <taxon>Bacteria</taxon>
        <taxon>Bacillati</taxon>
        <taxon>Bacillota</taxon>
        <taxon>Bacilli</taxon>
        <taxon>Bacillales</taxon>
        <taxon>Bacillaceae</taxon>
        <taxon>Bacillus</taxon>
        <taxon>Bacillus cereus group</taxon>
    </lineage>
</organism>
<reference evidence="1 2" key="1">
    <citation type="submission" date="2017-09" db="EMBL/GenBank/DDBJ databases">
        <title>Large-scale bioinformatics analysis of Bacillus genomes uncovers conserved roles of natural products in bacterial physiology.</title>
        <authorList>
            <consortium name="Agbiome Team Llc"/>
            <person name="Bleich R.M."/>
            <person name="Grubbs K.J."/>
            <person name="Santa Maria K.C."/>
            <person name="Allen S.E."/>
            <person name="Farag S."/>
            <person name="Shank E.A."/>
            <person name="Bowers A."/>
        </authorList>
    </citation>
    <scope>NUCLEOTIDE SEQUENCE [LARGE SCALE GENOMIC DNA]</scope>
    <source>
        <strain evidence="1 2">AFS081271</strain>
    </source>
</reference>
<accession>A0A2B0WFJ8</accession>
<dbReference type="AlphaFoldDB" id="A0A2B0WFJ8"/>
<dbReference type="EMBL" id="NUXH01000186">
    <property type="protein sequence ID" value="PFL50207.1"/>
    <property type="molecule type" value="Genomic_DNA"/>
</dbReference>
<dbReference type="Proteomes" id="UP000222851">
    <property type="component" value="Unassembled WGS sequence"/>
</dbReference>
<evidence type="ECO:0000313" key="1">
    <source>
        <dbReference type="EMBL" id="PFL50207.1"/>
    </source>
</evidence>
<evidence type="ECO:0000313" key="2">
    <source>
        <dbReference type="Proteomes" id="UP000222851"/>
    </source>
</evidence>
<sequence>METGYVRGLNLGVGCNSATRELHPTPALINATRTRDVPNAGGQEVFFRLEFANDTITLTKQLDVSSRDSLKIDSLGGGSAKANFLSTFKQNSYTIYIFVYVW</sequence>
<proteinExistence type="predicted"/>